<reference evidence="2 3" key="1">
    <citation type="journal article" date="2015" name="Nature">
        <title>rRNA introns, odd ribosomes, and small enigmatic genomes across a large radiation of phyla.</title>
        <authorList>
            <person name="Brown C.T."/>
            <person name="Hug L.A."/>
            <person name="Thomas B.C."/>
            <person name="Sharon I."/>
            <person name="Castelle C.J."/>
            <person name="Singh A."/>
            <person name="Wilkins M.J."/>
            <person name="Williams K.H."/>
            <person name="Banfield J.F."/>
        </authorList>
    </citation>
    <scope>NUCLEOTIDE SEQUENCE [LARGE SCALE GENOMIC DNA]</scope>
</reference>
<feature type="transmembrane region" description="Helical" evidence="1">
    <location>
        <begin position="370"/>
        <end position="389"/>
    </location>
</feature>
<evidence type="ECO:0000313" key="2">
    <source>
        <dbReference type="EMBL" id="KKT36291.1"/>
    </source>
</evidence>
<keyword evidence="1" id="KW-1133">Transmembrane helix</keyword>
<evidence type="ECO:0000256" key="1">
    <source>
        <dbReference type="SAM" id="Phobius"/>
    </source>
</evidence>
<evidence type="ECO:0000313" key="3">
    <source>
        <dbReference type="Proteomes" id="UP000034069"/>
    </source>
</evidence>
<comment type="caution">
    <text evidence="2">The sequence shown here is derived from an EMBL/GenBank/DDBJ whole genome shotgun (WGS) entry which is preliminary data.</text>
</comment>
<protein>
    <recommendedName>
        <fullName evidence="4">Baseplate protein J-like domain-containing protein</fullName>
    </recommendedName>
</protein>
<evidence type="ECO:0008006" key="4">
    <source>
        <dbReference type="Google" id="ProtNLM"/>
    </source>
</evidence>
<accession>A0A0G1GMY0</accession>
<organism evidence="2 3">
    <name type="scientific">Candidatus Collierbacteria bacterium GW2011_GWA1_44_12</name>
    <dbReference type="NCBI Taxonomy" id="1618376"/>
    <lineage>
        <taxon>Bacteria</taxon>
        <taxon>Candidatus Collieribacteriota</taxon>
    </lineage>
</organism>
<gene>
    <name evidence="2" type="ORF">UW23_C0003G0022</name>
</gene>
<dbReference type="AlphaFoldDB" id="A0A0G1GMY0"/>
<proteinExistence type="predicted"/>
<dbReference type="EMBL" id="LCHN01000003">
    <property type="protein sequence ID" value="KKT36291.1"/>
    <property type="molecule type" value="Genomic_DNA"/>
</dbReference>
<keyword evidence="1" id="KW-0812">Transmembrane</keyword>
<sequence>MNLKNIFGSNKKEPPAEYFLAVEIHESLIKSVCWELLDGEPQVIGQGSFEMWEDEESLINGVDASITEAVKNIKPEPHRIIFGLPESWLGDEGIHPTKRNLISKIVNELKLTPIGVVPTTQAIAHFLKQKEGIPPTAILLEIYNTKVVVSVVKLGKVEATEEVGVSGDLARDVEEGLARMEFESLPARFLLTDGGALEDEQQQILSYPWQERLPFIHMPKVEILPVDLSVRAVALAGGTEAAQHLGLEVKTPPVETEERSEKIKSDTANIYIPDNKPVADLENLGFTFEETPPPDEIPEEKEIIPVQETDSDIQINEMPSVVDDEARFAVGDDSSMPSKPRPKLNLKKLIPSFTHSLANKFPSSSKKMPLALAALALFALIGIPAYYFFLGSAKIKVFVNPEKFTREIEIAIAQVAQPDLPTLIAQKETVSGSAKEEVATTGETTVGESASGKVTIFNRSSAPISLKSGAVLAAETGKSNFVISEAVTIASKSADLISGKEEFGKKEAVSVSASKIGAEHNLSKSTTFIVDNYSKTIIYAVAEADFTGGTSRTVKAVDKKDQEKVLGVATDKIKEQTSQQLSSQDPNNGALPLNDLHFTQKKFTKDVGEEAGTVGLDLAGSVDLLVYSKQALFELVKNELQSQTPSGLTFDQASTDIKIENPTQKGDSYIAKATVNATLYQQIDQKQYSDMIKGKTLPNAKVLLQNISGFSESKAITSPYIPFLSTKFLPLNNIEVEVIPQ</sequence>
<keyword evidence="1" id="KW-0472">Membrane</keyword>
<name>A0A0G1GMY0_9BACT</name>
<dbReference type="Proteomes" id="UP000034069">
    <property type="component" value="Unassembled WGS sequence"/>
</dbReference>